<dbReference type="PANTHER" id="PTHR11875">
    <property type="entry name" value="TESTIS-SPECIFIC Y-ENCODED PROTEIN"/>
    <property type="match status" value="1"/>
</dbReference>
<dbReference type="Proteomes" id="UP000799778">
    <property type="component" value="Unassembled WGS sequence"/>
</dbReference>
<evidence type="ECO:0000313" key="4">
    <source>
        <dbReference type="EMBL" id="KAF2021180.1"/>
    </source>
</evidence>
<dbReference type="InterPro" id="IPR037231">
    <property type="entry name" value="NAP-like_sf"/>
</dbReference>
<evidence type="ECO:0008006" key="6">
    <source>
        <dbReference type="Google" id="ProtNLM"/>
    </source>
</evidence>
<evidence type="ECO:0000256" key="3">
    <source>
        <dbReference type="SAM" id="MobiDB-lite"/>
    </source>
</evidence>
<protein>
    <recommendedName>
        <fullName evidence="6">NAP family protein</fullName>
    </recommendedName>
</protein>
<dbReference type="RefSeq" id="XP_033389519.1">
    <property type="nucleotide sequence ID" value="XM_033526558.1"/>
</dbReference>
<name>A0A6A5Y8P0_9PLEO</name>
<organism evidence="4 5">
    <name type="scientific">Aaosphaeria arxii CBS 175.79</name>
    <dbReference type="NCBI Taxonomy" id="1450172"/>
    <lineage>
        <taxon>Eukaryota</taxon>
        <taxon>Fungi</taxon>
        <taxon>Dikarya</taxon>
        <taxon>Ascomycota</taxon>
        <taxon>Pezizomycotina</taxon>
        <taxon>Dothideomycetes</taxon>
        <taxon>Pleosporomycetidae</taxon>
        <taxon>Pleosporales</taxon>
        <taxon>Pleosporales incertae sedis</taxon>
        <taxon>Aaosphaeria</taxon>
    </lineage>
</organism>
<feature type="region of interest" description="Disordered" evidence="3">
    <location>
        <begin position="208"/>
        <end position="232"/>
    </location>
</feature>
<reference evidence="4" key="1">
    <citation type="journal article" date="2020" name="Stud. Mycol.">
        <title>101 Dothideomycetes genomes: a test case for predicting lifestyles and emergence of pathogens.</title>
        <authorList>
            <person name="Haridas S."/>
            <person name="Albert R."/>
            <person name="Binder M."/>
            <person name="Bloem J."/>
            <person name="Labutti K."/>
            <person name="Salamov A."/>
            <person name="Andreopoulos B."/>
            <person name="Baker S."/>
            <person name="Barry K."/>
            <person name="Bills G."/>
            <person name="Bluhm B."/>
            <person name="Cannon C."/>
            <person name="Castanera R."/>
            <person name="Culley D."/>
            <person name="Daum C."/>
            <person name="Ezra D."/>
            <person name="Gonzalez J."/>
            <person name="Henrissat B."/>
            <person name="Kuo A."/>
            <person name="Liang C."/>
            <person name="Lipzen A."/>
            <person name="Lutzoni F."/>
            <person name="Magnuson J."/>
            <person name="Mondo S."/>
            <person name="Nolan M."/>
            <person name="Ohm R."/>
            <person name="Pangilinan J."/>
            <person name="Park H.-J."/>
            <person name="Ramirez L."/>
            <person name="Alfaro M."/>
            <person name="Sun H."/>
            <person name="Tritt A."/>
            <person name="Yoshinaga Y."/>
            <person name="Zwiers L.-H."/>
            <person name="Turgeon B."/>
            <person name="Goodwin S."/>
            <person name="Spatafora J."/>
            <person name="Crous P."/>
            <person name="Grigoriev I."/>
        </authorList>
    </citation>
    <scope>NUCLEOTIDE SEQUENCE</scope>
    <source>
        <strain evidence="4">CBS 175.79</strain>
    </source>
</reference>
<dbReference type="GeneID" id="54283955"/>
<dbReference type="Pfam" id="PF00956">
    <property type="entry name" value="NAP"/>
    <property type="match status" value="1"/>
</dbReference>
<feature type="compositionally biased region" description="Acidic residues" evidence="3">
    <location>
        <begin position="271"/>
        <end position="295"/>
    </location>
</feature>
<dbReference type="EMBL" id="ML978066">
    <property type="protein sequence ID" value="KAF2021180.1"/>
    <property type="molecule type" value="Genomic_DNA"/>
</dbReference>
<sequence>MPLFLSIKTDEKSRKVRKQYELNGPLYKKRAEVVAKIPHFWALVLETAPPDIDNFIQPSDSKIFADCLETLDVIRFEIDEPNGSPRSFAIKFGFSDNEYFEDKVLEKKFWYRVSSDWEGLVSEPVKINWKKGKDITEGVTDAAVKLFKARAANVGSGTEDKDLPAYKELVKLIEQSDEASNNFFTWFAFVSSYKFITAEESAIESKKKAERIEKQRRGEKVEDLPEIDHDPTLDVQEAEAFLQGDELATLIADDLWPSAIKYFKHAHEAEDDDEELSDLSVDYGDEDGDDSDEDIDIRALVGKGRPGSSGSPPPNPKKARKA</sequence>
<dbReference type="SUPFAM" id="SSF143113">
    <property type="entry name" value="NAP-like"/>
    <property type="match status" value="1"/>
</dbReference>
<feature type="region of interest" description="Disordered" evidence="3">
    <location>
        <begin position="271"/>
        <end position="322"/>
    </location>
</feature>
<accession>A0A6A5Y8P0</accession>
<dbReference type="AlphaFoldDB" id="A0A6A5Y8P0"/>
<proteinExistence type="inferred from homology"/>
<dbReference type="Gene3D" id="3.30.1120.90">
    <property type="entry name" value="Nucleosome assembly protein"/>
    <property type="match status" value="1"/>
</dbReference>
<dbReference type="GO" id="GO:0006334">
    <property type="term" value="P:nucleosome assembly"/>
    <property type="evidence" value="ECO:0007669"/>
    <property type="project" value="InterPro"/>
</dbReference>
<comment type="similarity">
    <text evidence="1 2">Belongs to the nucleosome assembly protein (NAP) family.</text>
</comment>
<dbReference type="GO" id="GO:0005634">
    <property type="term" value="C:nucleus"/>
    <property type="evidence" value="ECO:0007669"/>
    <property type="project" value="InterPro"/>
</dbReference>
<evidence type="ECO:0000313" key="5">
    <source>
        <dbReference type="Proteomes" id="UP000799778"/>
    </source>
</evidence>
<keyword evidence="5" id="KW-1185">Reference proteome</keyword>
<gene>
    <name evidence="4" type="ORF">BU24DRAFT_416845</name>
</gene>
<dbReference type="InterPro" id="IPR002164">
    <property type="entry name" value="NAP_family"/>
</dbReference>
<evidence type="ECO:0000256" key="2">
    <source>
        <dbReference type="RuleBase" id="RU003876"/>
    </source>
</evidence>
<dbReference type="OrthoDB" id="19419at2759"/>
<evidence type="ECO:0000256" key="1">
    <source>
        <dbReference type="ARBA" id="ARBA00009947"/>
    </source>
</evidence>